<keyword evidence="2" id="KW-1185">Reference proteome</keyword>
<evidence type="ECO:0000313" key="2">
    <source>
        <dbReference type="Proteomes" id="UP000054560"/>
    </source>
</evidence>
<dbReference type="EMBL" id="KQ248525">
    <property type="protein sequence ID" value="KNC71573.1"/>
    <property type="molecule type" value="Genomic_DNA"/>
</dbReference>
<reference evidence="1 2" key="1">
    <citation type="submission" date="2011-02" db="EMBL/GenBank/DDBJ databases">
        <title>The Genome Sequence of Sphaeroforma arctica JP610.</title>
        <authorList>
            <consortium name="The Broad Institute Genome Sequencing Platform"/>
            <person name="Russ C."/>
            <person name="Cuomo C."/>
            <person name="Young S.K."/>
            <person name="Zeng Q."/>
            <person name="Gargeya S."/>
            <person name="Alvarado L."/>
            <person name="Berlin A."/>
            <person name="Chapman S.B."/>
            <person name="Chen Z."/>
            <person name="Freedman E."/>
            <person name="Gellesch M."/>
            <person name="Goldberg J."/>
            <person name="Griggs A."/>
            <person name="Gujja S."/>
            <person name="Heilman E."/>
            <person name="Heiman D."/>
            <person name="Howarth C."/>
            <person name="Mehta T."/>
            <person name="Neiman D."/>
            <person name="Pearson M."/>
            <person name="Roberts A."/>
            <person name="Saif S."/>
            <person name="Shea T."/>
            <person name="Shenoy N."/>
            <person name="Sisk P."/>
            <person name="Stolte C."/>
            <person name="Sykes S."/>
            <person name="White J."/>
            <person name="Yandava C."/>
            <person name="Burger G."/>
            <person name="Gray M.W."/>
            <person name="Holland P.W.H."/>
            <person name="King N."/>
            <person name="Lang F.B.F."/>
            <person name="Roger A.J."/>
            <person name="Ruiz-Trillo I."/>
            <person name="Haas B."/>
            <person name="Nusbaum C."/>
            <person name="Birren B."/>
        </authorList>
    </citation>
    <scope>NUCLEOTIDE SEQUENCE [LARGE SCALE GENOMIC DNA]</scope>
    <source>
        <strain evidence="1 2">JP610</strain>
    </source>
</reference>
<feature type="non-terminal residue" evidence="1">
    <location>
        <position position="55"/>
    </location>
</feature>
<gene>
    <name evidence="1" type="ORF">SARC_15888</name>
</gene>
<sequence>MINYPDFVTNYSHRTVPSSIEARSLMLLHYQKQLRSQLLIITPQENFDDGNIDKN</sequence>
<evidence type="ECO:0000313" key="1">
    <source>
        <dbReference type="EMBL" id="KNC71573.1"/>
    </source>
</evidence>
<dbReference type="RefSeq" id="XP_014145475.1">
    <property type="nucleotide sequence ID" value="XM_014290000.1"/>
</dbReference>
<protein>
    <submittedName>
        <fullName evidence="1">Uncharacterized protein</fullName>
    </submittedName>
</protein>
<name>A0A0L0F603_9EUKA</name>
<organism evidence="1 2">
    <name type="scientific">Sphaeroforma arctica JP610</name>
    <dbReference type="NCBI Taxonomy" id="667725"/>
    <lineage>
        <taxon>Eukaryota</taxon>
        <taxon>Ichthyosporea</taxon>
        <taxon>Ichthyophonida</taxon>
        <taxon>Sphaeroforma</taxon>
    </lineage>
</organism>
<dbReference type="GeneID" id="25916392"/>
<dbReference type="AlphaFoldDB" id="A0A0L0F603"/>
<proteinExistence type="predicted"/>
<accession>A0A0L0F603</accession>
<dbReference type="Proteomes" id="UP000054560">
    <property type="component" value="Unassembled WGS sequence"/>
</dbReference>